<dbReference type="STRING" id="572547.Amico_1078"/>
<evidence type="ECO:0000256" key="2">
    <source>
        <dbReference type="ARBA" id="ARBA00022552"/>
    </source>
</evidence>
<comment type="similarity">
    <text evidence="7">Belongs to the class I-like SAM-binding methyltransferase superfamily. rRNA adenine N(6)-methyltransferase family. RsmA subfamily.</text>
</comment>
<keyword evidence="1 7" id="KW-0963">Cytoplasm</keyword>
<dbReference type="InterPro" id="IPR029063">
    <property type="entry name" value="SAM-dependent_MTases_sf"/>
</dbReference>
<dbReference type="Gene3D" id="1.10.8.100">
    <property type="entry name" value="Ribosomal RNA adenine dimethylase-like, domain 2"/>
    <property type="match status" value="1"/>
</dbReference>
<dbReference type="OrthoDB" id="9814755at2"/>
<dbReference type="GO" id="GO:0005829">
    <property type="term" value="C:cytosol"/>
    <property type="evidence" value="ECO:0007669"/>
    <property type="project" value="TreeGrafter"/>
</dbReference>
<dbReference type="CDD" id="cd02440">
    <property type="entry name" value="AdoMet_MTases"/>
    <property type="match status" value="1"/>
</dbReference>
<evidence type="ECO:0000256" key="1">
    <source>
        <dbReference type="ARBA" id="ARBA00022490"/>
    </source>
</evidence>
<evidence type="ECO:0000259" key="9">
    <source>
        <dbReference type="SMART" id="SM00650"/>
    </source>
</evidence>
<feature type="binding site" evidence="7 8">
    <location>
        <position position="17"/>
    </location>
    <ligand>
        <name>S-adenosyl-L-methionine</name>
        <dbReference type="ChEBI" id="CHEBI:59789"/>
    </ligand>
</feature>
<dbReference type="Pfam" id="PF00398">
    <property type="entry name" value="RrnaAD"/>
    <property type="match status" value="1"/>
</dbReference>
<dbReference type="PANTHER" id="PTHR11727">
    <property type="entry name" value="DIMETHYLADENOSINE TRANSFERASE"/>
    <property type="match status" value="1"/>
</dbReference>
<dbReference type="PROSITE" id="PS51689">
    <property type="entry name" value="SAM_RNA_A_N6_MT"/>
    <property type="match status" value="1"/>
</dbReference>
<dbReference type="SUPFAM" id="SSF53335">
    <property type="entry name" value="S-adenosyl-L-methionine-dependent methyltransferases"/>
    <property type="match status" value="1"/>
</dbReference>
<keyword evidence="6 7" id="KW-0694">RNA-binding</keyword>
<evidence type="ECO:0000256" key="3">
    <source>
        <dbReference type="ARBA" id="ARBA00022603"/>
    </source>
</evidence>
<protein>
    <recommendedName>
        <fullName evidence="7">Ribosomal RNA small subunit methyltransferase A</fullName>
        <ecNumber evidence="7">2.1.1.182</ecNumber>
    </recommendedName>
    <alternativeName>
        <fullName evidence="7">16S rRNA (adenine(1518)-N(6)/adenine(1519)-N(6))-dimethyltransferase</fullName>
    </alternativeName>
    <alternativeName>
        <fullName evidence="7">16S rRNA dimethyladenosine transferase</fullName>
    </alternativeName>
    <alternativeName>
        <fullName evidence="7">16S rRNA dimethylase</fullName>
    </alternativeName>
    <alternativeName>
        <fullName evidence="7">S-adenosylmethionine-6-N', N'-adenosyl(rRNA) dimethyltransferase</fullName>
    </alternativeName>
</protein>
<dbReference type="InterPro" id="IPR011530">
    <property type="entry name" value="rRNA_adenine_dimethylase"/>
</dbReference>
<evidence type="ECO:0000313" key="10">
    <source>
        <dbReference type="EMBL" id="ADE57202.1"/>
    </source>
</evidence>
<dbReference type="InterPro" id="IPR001737">
    <property type="entry name" value="KsgA/Erm"/>
</dbReference>
<comment type="function">
    <text evidence="7">Specifically dimethylates two adjacent adenosines (A1518 and A1519) in the loop of a conserved hairpin near the 3'-end of 16S rRNA in the 30S particle. May play a critical role in biogenesis of 30S subunits.</text>
</comment>
<keyword evidence="3 7" id="KW-0489">Methyltransferase</keyword>
<dbReference type="NCBIfam" id="TIGR00755">
    <property type="entry name" value="ksgA"/>
    <property type="match status" value="1"/>
</dbReference>
<feature type="domain" description="Ribosomal RNA adenine methylase transferase N-terminal" evidence="9">
    <location>
        <begin position="22"/>
        <end position="197"/>
    </location>
</feature>
<dbReference type="HAMAP" id="MF_00607">
    <property type="entry name" value="16SrRNA_methyltr_A"/>
    <property type="match status" value="1"/>
</dbReference>
<dbReference type="EMBL" id="CP001997">
    <property type="protein sequence ID" value="ADE57202.1"/>
    <property type="molecule type" value="Genomic_DNA"/>
</dbReference>
<dbReference type="eggNOG" id="COG0030">
    <property type="taxonomic scope" value="Bacteria"/>
</dbReference>
<evidence type="ECO:0000313" key="11">
    <source>
        <dbReference type="Proteomes" id="UP000002366"/>
    </source>
</evidence>
<dbReference type="HOGENOM" id="CLU_041220_0_0_0"/>
<feature type="binding site" evidence="7 8">
    <location>
        <position position="64"/>
    </location>
    <ligand>
        <name>S-adenosyl-L-methionine</name>
        <dbReference type="ChEBI" id="CHEBI:59789"/>
    </ligand>
</feature>
<reference evidence="10 11" key="1">
    <citation type="journal article" date="2010" name="Stand. Genomic Sci.">
        <title>Complete genome sequence of Aminobacterium colombiense type strain (ALA-1).</title>
        <authorList>
            <person name="Chertkov O."/>
            <person name="Sikorski J."/>
            <person name="Brambilla E."/>
            <person name="Lapidus A."/>
            <person name="Copeland A."/>
            <person name="Glavina Del Rio T."/>
            <person name="Nolan M."/>
            <person name="Lucas S."/>
            <person name="Tice H."/>
            <person name="Cheng J.F."/>
            <person name="Han C."/>
            <person name="Detter J.C."/>
            <person name="Bruce D."/>
            <person name="Tapia R."/>
            <person name="Goodwin L."/>
            <person name="Pitluck S."/>
            <person name="Liolios K."/>
            <person name="Ivanova N."/>
            <person name="Mavromatis K."/>
            <person name="Ovchinnikova G."/>
            <person name="Pati A."/>
            <person name="Chen A."/>
            <person name="Palaniappan K."/>
            <person name="Land M."/>
            <person name="Hauser L."/>
            <person name="Chang Y.J."/>
            <person name="Jeffries C.D."/>
            <person name="Spring S."/>
            <person name="Rohde M."/>
            <person name="Goker M."/>
            <person name="Bristow J."/>
            <person name="Eisen J.A."/>
            <person name="Markowitz V."/>
            <person name="Hugenholtz P."/>
            <person name="Kyrpides N.C."/>
            <person name="Klenk H.P."/>
        </authorList>
    </citation>
    <scope>NUCLEOTIDE SEQUENCE [LARGE SCALE GENOMIC DNA]</scope>
    <source>
        <strain evidence="11">DSM 12261 / ALA-1</strain>
    </source>
</reference>
<comment type="catalytic activity">
    <reaction evidence="7">
        <text>adenosine(1518)/adenosine(1519) in 16S rRNA + 4 S-adenosyl-L-methionine = N(6)-dimethyladenosine(1518)/N(6)-dimethyladenosine(1519) in 16S rRNA + 4 S-adenosyl-L-homocysteine + 4 H(+)</text>
        <dbReference type="Rhea" id="RHEA:19609"/>
        <dbReference type="Rhea" id="RHEA-COMP:10232"/>
        <dbReference type="Rhea" id="RHEA-COMP:10233"/>
        <dbReference type="ChEBI" id="CHEBI:15378"/>
        <dbReference type="ChEBI" id="CHEBI:57856"/>
        <dbReference type="ChEBI" id="CHEBI:59789"/>
        <dbReference type="ChEBI" id="CHEBI:74411"/>
        <dbReference type="ChEBI" id="CHEBI:74493"/>
        <dbReference type="EC" id="2.1.1.182"/>
    </reaction>
</comment>
<dbReference type="AlphaFoldDB" id="D5EF70"/>
<evidence type="ECO:0000256" key="5">
    <source>
        <dbReference type="ARBA" id="ARBA00022691"/>
    </source>
</evidence>
<dbReference type="SMART" id="SM00650">
    <property type="entry name" value="rADc"/>
    <property type="match status" value="1"/>
</dbReference>
<feature type="binding site" evidence="7 8">
    <location>
        <position position="42"/>
    </location>
    <ligand>
        <name>S-adenosyl-L-methionine</name>
        <dbReference type="ChEBI" id="CHEBI:59789"/>
    </ligand>
</feature>
<dbReference type="GO" id="GO:0052908">
    <property type="term" value="F:16S rRNA (adenine(1518)-N(6)/adenine(1519)-N(6))-dimethyltransferase activity"/>
    <property type="evidence" value="ECO:0007669"/>
    <property type="project" value="UniProtKB-EC"/>
</dbReference>
<dbReference type="PROSITE" id="PS01131">
    <property type="entry name" value="RRNA_A_DIMETH"/>
    <property type="match status" value="1"/>
</dbReference>
<dbReference type="PANTHER" id="PTHR11727:SF7">
    <property type="entry name" value="DIMETHYLADENOSINE TRANSFERASE-RELATED"/>
    <property type="match status" value="1"/>
</dbReference>
<dbReference type="InterPro" id="IPR023165">
    <property type="entry name" value="rRNA_Ade_diMease-like_C"/>
</dbReference>
<proteinExistence type="inferred from homology"/>
<dbReference type="Gene3D" id="3.40.50.150">
    <property type="entry name" value="Vaccinia Virus protein VP39"/>
    <property type="match status" value="1"/>
</dbReference>
<evidence type="ECO:0000256" key="4">
    <source>
        <dbReference type="ARBA" id="ARBA00022679"/>
    </source>
</evidence>
<name>D5EF70_AMICL</name>
<keyword evidence="2 7" id="KW-0698">rRNA processing</keyword>
<keyword evidence="11" id="KW-1185">Reference proteome</keyword>
<dbReference type="Proteomes" id="UP000002366">
    <property type="component" value="Chromosome"/>
</dbReference>
<dbReference type="KEGG" id="aco:Amico_1078"/>
<dbReference type="GO" id="GO:0003723">
    <property type="term" value="F:RNA binding"/>
    <property type="evidence" value="ECO:0007669"/>
    <property type="project" value="UniProtKB-UniRule"/>
</dbReference>
<gene>
    <name evidence="7" type="primary">rsmA</name>
    <name evidence="7" type="synonym">ksgA</name>
    <name evidence="10" type="ordered locus">Amico_1078</name>
</gene>
<organism evidence="10 11">
    <name type="scientific">Aminobacterium colombiense (strain DSM 12261 / ALA-1)</name>
    <dbReference type="NCBI Taxonomy" id="572547"/>
    <lineage>
        <taxon>Bacteria</taxon>
        <taxon>Thermotogati</taxon>
        <taxon>Synergistota</taxon>
        <taxon>Synergistia</taxon>
        <taxon>Synergistales</taxon>
        <taxon>Aminobacteriaceae</taxon>
        <taxon>Aminobacterium</taxon>
    </lineage>
</organism>
<keyword evidence="5 7" id="KW-0949">S-adenosyl-L-methionine</keyword>
<comment type="subcellular location">
    <subcellularLocation>
        <location evidence="7">Cytoplasm</location>
    </subcellularLocation>
</comment>
<feature type="binding site" evidence="7 8">
    <location>
        <position position="15"/>
    </location>
    <ligand>
        <name>S-adenosyl-L-methionine</name>
        <dbReference type="ChEBI" id="CHEBI:59789"/>
    </ligand>
</feature>
<dbReference type="EC" id="2.1.1.182" evidence="7"/>
<feature type="binding site" evidence="7 8">
    <location>
        <position position="90"/>
    </location>
    <ligand>
        <name>S-adenosyl-L-methionine</name>
        <dbReference type="ChEBI" id="CHEBI:59789"/>
    </ligand>
</feature>
<evidence type="ECO:0000256" key="7">
    <source>
        <dbReference type="HAMAP-Rule" id="MF_00607"/>
    </source>
</evidence>
<dbReference type="InterPro" id="IPR020596">
    <property type="entry name" value="rRNA_Ade_Mease_Trfase_CS"/>
</dbReference>
<accession>D5EF70</accession>
<dbReference type="RefSeq" id="WP_013048465.1">
    <property type="nucleotide sequence ID" value="NC_014011.1"/>
</dbReference>
<sequence length="276" mass="31484">MKDQTFKHKSSLGQNFLTDRNILGQIVKWAAIDESDILLEIGAGQGVLTRELALSPCSRIFALEIDKTLHTHLDPLEEEFRPRLSIIWDDAVTFDYETKLPAAPTKVVANIPYNITTPLIWRLLEAFAGKGLHSMILMVQREAALRLNASPNTKDRYPLGITLEIMGERKILRKVPPQAFYPQPAVDSAVIEIKVQRNFDLPRQKNWRTLLRASFAQRRKTLINSASRNGVSKNHLIDAFSALHFNPSLRAENLTGKQWLELWHMLNSIEKERGPF</sequence>
<dbReference type="InterPro" id="IPR020598">
    <property type="entry name" value="rRNA_Ade_methylase_Trfase_N"/>
</dbReference>
<keyword evidence="4 7" id="KW-0808">Transferase</keyword>
<evidence type="ECO:0000256" key="8">
    <source>
        <dbReference type="PROSITE-ProRule" id="PRU01026"/>
    </source>
</evidence>
<feature type="binding site" evidence="7 8">
    <location>
        <position position="110"/>
    </location>
    <ligand>
        <name>S-adenosyl-L-methionine</name>
        <dbReference type="ChEBI" id="CHEBI:59789"/>
    </ligand>
</feature>
<evidence type="ECO:0000256" key="6">
    <source>
        <dbReference type="ARBA" id="ARBA00022884"/>
    </source>
</evidence>